<evidence type="ECO:0000313" key="2">
    <source>
        <dbReference type="Proteomes" id="UP000593561"/>
    </source>
</evidence>
<comment type="caution">
    <text evidence="1">The sequence shown here is derived from an EMBL/GenBank/DDBJ whole genome shotgun (WGS) entry which is preliminary data.</text>
</comment>
<dbReference type="Proteomes" id="UP000593561">
    <property type="component" value="Unassembled WGS sequence"/>
</dbReference>
<feature type="non-terminal residue" evidence="1">
    <location>
        <position position="1"/>
    </location>
</feature>
<reference evidence="1 2" key="1">
    <citation type="journal article" date="2019" name="Genome Biol. Evol.">
        <title>Insights into the evolution of the New World diploid cottons (Gossypium, subgenus Houzingenia) based on genome sequencing.</title>
        <authorList>
            <person name="Grover C.E."/>
            <person name="Arick M.A. 2nd"/>
            <person name="Thrash A."/>
            <person name="Conover J.L."/>
            <person name="Sanders W.S."/>
            <person name="Peterson D.G."/>
            <person name="Frelichowski J.E."/>
            <person name="Scheffler J.A."/>
            <person name="Scheffler B.E."/>
            <person name="Wendel J.F."/>
        </authorList>
    </citation>
    <scope>NUCLEOTIDE SEQUENCE [LARGE SCALE GENOMIC DNA]</scope>
    <source>
        <strain evidence="1">27</strain>
        <tissue evidence="1">Leaf</tissue>
    </source>
</reference>
<dbReference type="EMBL" id="JABFAC010000002">
    <property type="protein sequence ID" value="MBA0607587.1"/>
    <property type="molecule type" value="Genomic_DNA"/>
</dbReference>
<proteinExistence type="predicted"/>
<name>A0A7J8R164_GOSDV</name>
<feature type="non-terminal residue" evidence="1">
    <location>
        <position position="196"/>
    </location>
</feature>
<dbReference type="AlphaFoldDB" id="A0A7J8R164"/>
<organism evidence="1 2">
    <name type="scientific">Gossypium davidsonii</name>
    <name type="common">Davidson's cotton</name>
    <name type="synonym">Gossypium klotzschianum subsp. davidsonii</name>
    <dbReference type="NCBI Taxonomy" id="34287"/>
    <lineage>
        <taxon>Eukaryota</taxon>
        <taxon>Viridiplantae</taxon>
        <taxon>Streptophyta</taxon>
        <taxon>Embryophyta</taxon>
        <taxon>Tracheophyta</taxon>
        <taxon>Spermatophyta</taxon>
        <taxon>Magnoliopsida</taxon>
        <taxon>eudicotyledons</taxon>
        <taxon>Gunneridae</taxon>
        <taxon>Pentapetalae</taxon>
        <taxon>rosids</taxon>
        <taxon>malvids</taxon>
        <taxon>Malvales</taxon>
        <taxon>Malvaceae</taxon>
        <taxon>Malvoideae</taxon>
        <taxon>Gossypium</taxon>
    </lineage>
</organism>
<accession>A0A7J8R164</accession>
<sequence>HFITNPRKKVQLASIVNDHGGRASLKKGGSDYGRKLVGVTTLRARYSFSSPVWMSRHDMAGVKTSHDWCHDIDGRLLHWRHVAIAPLTCNLGMDYETNNDTAKSGQLIDGRLLHWRMKTHLVHRSTSLQLCCNIFRSVSEYCEHYTPFLVQAGCRNVTRQHFITNPRKKVQLASIVNDHGGRASLKKGGSDYGRKL</sequence>
<keyword evidence="2" id="KW-1185">Reference proteome</keyword>
<protein>
    <submittedName>
        <fullName evidence="1">Uncharacterized protein</fullName>
    </submittedName>
</protein>
<evidence type="ECO:0000313" key="1">
    <source>
        <dbReference type="EMBL" id="MBA0607587.1"/>
    </source>
</evidence>
<gene>
    <name evidence="1" type="ORF">Godav_019866</name>
</gene>